<evidence type="ECO:0000256" key="3">
    <source>
        <dbReference type="ARBA" id="ARBA00023125"/>
    </source>
</evidence>
<dbReference type="CDD" id="cd08472">
    <property type="entry name" value="PBP2_CrgA_like_3"/>
    <property type="match status" value="1"/>
</dbReference>
<reference evidence="6 7" key="1">
    <citation type="submission" date="2017-08" db="EMBL/GenBank/DDBJ databases">
        <authorList>
            <person name="Park S.-J."/>
            <person name="Kim H."/>
        </authorList>
    </citation>
    <scope>NUCLEOTIDE SEQUENCE [LARGE SCALE GENOMIC DNA]</scope>
    <source>
        <strain evidence="7">ye3</strain>
    </source>
</reference>
<accession>A0A410GCZ8</accession>
<evidence type="ECO:0000256" key="1">
    <source>
        <dbReference type="ARBA" id="ARBA00009437"/>
    </source>
</evidence>
<dbReference type="FunFam" id="1.10.10.10:FF:000001">
    <property type="entry name" value="LysR family transcriptional regulator"/>
    <property type="match status" value="1"/>
</dbReference>
<organism evidence="6 7">
    <name type="scientific">Pollutimonas thiosulfatoxidans</name>
    <dbReference type="NCBI Taxonomy" id="2028345"/>
    <lineage>
        <taxon>Bacteria</taxon>
        <taxon>Pseudomonadati</taxon>
        <taxon>Pseudomonadota</taxon>
        <taxon>Betaproteobacteria</taxon>
        <taxon>Burkholderiales</taxon>
        <taxon>Alcaligenaceae</taxon>
        <taxon>Pollutimonas</taxon>
    </lineage>
</organism>
<dbReference type="RefSeq" id="WP_128355182.1">
    <property type="nucleotide sequence ID" value="NZ_CP022987.1"/>
</dbReference>
<dbReference type="GO" id="GO:0003700">
    <property type="term" value="F:DNA-binding transcription factor activity"/>
    <property type="evidence" value="ECO:0007669"/>
    <property type="project" value="InterPro"/>
</dbReference>
<dbReference type="Pfam" id="PF03466">
    <property type="entry name" value="LysR_substrate"/>
    <property type="match status" value="1"/>
</dbReference>
<keyword evidence="7" id="KW-1185">Reference proteome</keyword>
<dbReference type="SUPFAM" id="SSF53850">
    <property type="entry name" value="Periplasmic binding protein-like II"/>
    <property type="match status" value="1"/>
</dbReference>
<dbReference type="InterPro" id="IPR036388">
    <property type="entry name" value="WH-like_DNA-bd_sf"/>
</dbReference>
<dbReference type="EMBL" id="CP022987">
    <property type="protein sequence ID" value="QAA94178.1"/>
    <property type="molecule type" value="Genomic_DNA"/>
</dbReference>
<evidence type="ECO:0000313" key="7">
    <source>
        <dbReference type="Proteomes" id="UP000283474"/>
    </source>
</evidence>
<dbReference type="KEGG" id="pus:CKA81_10305"/>
<dbReference type="Gene3D" id="1.10.10.10">
    <property type="entry name" value="Winged helix-like DNA-binding domain superfamily/Winged helix DNA-binding domain"/>
    <property type="match status" value="1"/>
</dbReference>
<evidence type="ECO:0000256" key="4">
    <source>
        <dbReference type="ARBA" id="ARBA00023163"/>
    </source>
</evidence>
<name>A0A410GCZ8_9BURK</name>
<evidence type="ECO:0000259" key="5">
    <source>
        <dbReference type="PROSITE" id="PS50931"/>
    </source>
</evidence>
<dbReference type="InterPro" id="IPR058163">
    <property type="entry name" value="LysR-type_TF_proteobact-type"/>
</dbReference>
<evidence type="ECO:0000313" key="6">
    <source>
        <dbReference type="EMBL" id="QAA94178.1"/>
    </source>
</evidence>
<keyword evidence="3" id="KW-0238">DNA-binding</keyword>
<dbReference type="Pfam" id="PF00126">
    <property type="entry name" value="HTH_1"/>
    <property type="match status" value="1"/>
</dbReference>
<feature type="domain" description="HTH lysR-type" evidence="5">
    <location>
        <begin position="1"/>
        <end position="58"/>
    </location>
</feature>
<dbReference type="GO" id="GO:0043565">
    <property type="term" value="F:sequence-specific DNA binding"/>
    <property type="evidence" value="ECO:0007669"/>
    <property type="project" value="TreeGrafter"/>
</dbReference>
<dbReference type="PROSITE" id="PS50931">
    <property type="entry name" value="HTH_LYSR"/>
    <property type="match status" value="1"/>
</dbReference>
<dbReference type="SUPFAM" id="SSF46785">
    <property type="entry name" value="Winged helix' DNA-binding domain"/>
    <property type="match status" value="1"/>
</dbReference>
<protein>
    <submittedName>
        <fullName evidence="6">LysR family transcriptional regulator</fullName>
    </submittedName>
</protein>
<keyword evidence="2" id="KW-0805">Transcription regulation</keyword>
<dbReference type="PANTHER" id="PTHR30537:SF72">
    <property type="entry name" value="LYSR FAMILY TRANSCRIPTIONAL REGULATOR"/>
    <property type="match status" value="1"/>
</dbReference>
<sequence>MDLTALRIFVRVAELGSFTQTADQLGLAKGRVSAAVQKLEMQVGTRLLQRTTRQVRLTADGEQFLGRCKALIEDAENLQAMFQPVKSGLRGRLRIDLPTALARRLIIPRLPEFLAENPALELGISTTDHQVDLIHEGFDCVLRVGFLRDTELVARPVGAMQMCNLASPAYLAVYGTPTTLADLDQHRIVHYAAKLGTQGAGWEYLEGTQRRLHPMRSAIVVNGTDAAQAACLAGLGMVQAPLVGAQHLIDAGQLVSVMPDLTAAAMPVTLLYPHRRQVPPRVQGILNWLTQVLETFLQDADAATSLPSSTPAPRHIGR</sequence>
<comment type="similarity">
    <text evidence="1">Belongs to the LysR transcriptional regulatory family.</text>
</comment>
<dbReference type="Gene3D" id="3.40.190.290">
    <property type="match status" value="1"/>
</dbReference>
<evidence type="ECO:0000256" key="2">
    <source>
        <dbReference type="ARBA" id="ARBA00023015"/>
    </source>
</evidence>
<dbReference type="InterPro" id="IPR005119">
    <property type="entry name" value="LysR_subst-bd"/>
</dbReference>
<gene>
    <name evidence="6" type="ORF">CKA81_10305</name>
</gene>
<dbReference type="PANTHER" id="PTHR30537">
    <property type="entry name" value="HTH-TYPE TRANSCRIPTIONAL REGULATOR"/>
    <property type="match status" value="1"/>
</dbReference>
<dbReference type="OrthoDB" id="9076738at2"/>
<dbReference type="InterPro" id="IPR000847">
    <property type="entry name" value="LysR_HTH_N"/>
</dbReference>
<keyword evidence="4" id="KW-0804">Transcription</keyword>
<dbReference type="InterPro" id="IPR036390">
    <property type="entry name" value="WH_DNA-bd_sf"/>
</dbReference>
<dbReference type="GO" id="GO:0006351">
    <property type="term" value="P:DNA-templated transcription"/>
    <property type="evidence" value="ECO:0007669"/>
    <property type="project" value="TreeGrafter"/>
</dbReference>
<dbReference type="Proteomes" id="UP000283474">
    <property type="component" value="Chromosome"/>
</dbReference>
<dbReference type="AlphaFoldDB" id="A0A410GCZ8"/>
<proteinExistence type="inferred from homology"/>